<feature type="chain" id="PRO_5047234409" evidence="1">
    <location>
        <begin position="27"/>
        <end position="244"/>
    </location>
</feature>
<keyword evidence="3" id="KW-1185">Reference proteome</keyword>
<organism evidence="2 3">
    <name type="scientific">Sphingomonas naphthae</name>
    <dbReference type="NCBI Taxonomy" id="1813468"/>
    <lineage>
        <taxon>Bacteria</taxon>
        <taxon>Pseudomonadati</taxon>
        <taxon>Pseudomonadota</taxon>
        <taxon>Alphaproteobacteria</taxon>
        <taxon>Sphingomonadales</taxon>
        <taxon>Sphingomonadaceae</taxon>
        <taxon>Sphingomonas</taxon>
    </lineage>
</organism>
<name>A0ABY7TPQ9_9SPHN</name>
<gene>
    <name evidence="2" type="ORF">PQ455_08430</name>
</gene>
<dbReference type="InterPro" id="IPR052022">
    <property type="entry name" value="26kDa_periplasmic_antigen"/>
</dbReference>
<feature type="signal peptide" evidence="1">
    <location>
        <begin position="1"/>
        <end position="26"/>
    </location>
</feature>
<dbReference type="Gene3D" id="3.30.110.170">
    <property type="entry name" value="Protein of unknown function (DUF541), domain 1"/>
    <property type="match status" value="1"/>
</dbReference>
<dbReference type="InterPro" id="IPR007497">
    <property type="entry name" value="SIMPL/DUF541"/>
</dbReference>
<dbReference type="PANTHER" id="PTHR34387:SF1">
    <property type="entry name" value="PERIPLASMIC IMMUNOGENIC PROTEIN"/>
    <property type="match status" value="1"/>
</dbReference>
<dbReference type="EMBL" id="CP117411">
    <property type="protein sequence ID" value="WCT75228.1"/>
    <property type="molecule type" value="Genomic_DNA"/>
</dbReference>
<dbReference type="Proteomes" id="UP001220395">
    <property type="component" value="Chromosome"/>
</dbReference>
<evidence type="ECO:0000313" key="2">
    <source>
        <dbReference type="EMBL" id="WCT75228.1"/>
    </source>
</evidence>
<reference evidence="2 3" key="1">
    <citation type="submission" date="2023-02" db="EMBL/GenBank/DDBJ databases">
        <title>Genome sequence of Sphingomonas naphthae.</title>
        <authorList>
            <person name="Kim S."/>
            <person name="Heo J."/>
            <person name="Kwon S.-W."/>
        </authorList>
    </citation>
    <scope>NUCLEOTIDE SEQUENCE [LARGE SCALE GENOMIC DNA]</scope>
    <source>
        <strain evidence="2 3">KACC 18716</strain>
    </source>
</reference>
<accession>A0ABY7TPQ9</accession>
<evidence type="ECO:0000313" key="3">
    <source>
        <dbReference type="Proteomes" id="UP001220395"/>
    </source>
</evidence>
<proteinExistence type="predicted"/>
<keyword evidence="1" id="KW-0732">Signal</keyword>
<sequence>MTMRMIGRLGGTAILLGGLMAGAALAEPPQPVLAPGATRLDITAEGEVTRVPDVAQIGAGVVTQSRTASDAMAKNAERMAATVAALRQAGIEARDIQTASIDLSPQYRYADGQAPVLTGYQASNRVTVRLRSIGKAGSTIDALIAAGANQISGPVLSVDKPEAALDEARVKAITAARQRADLYAKASGLRVGRILTIAESEQIDRPRPMMAMAMRASKEAADTPVEAGEQALTVRVSVSFELNP</sequence>
<dbReference type="PANTHER" id="PTHR34387">
    <property type="entry name" value="SLR1258 PROTEIN"/>
    <property type="match status" value="1"/>
</dbReference>
<dbReference type="Gene3D" id="3.30.70.2970">
    <property type="entry name" value="Protein of unknown function (DUF541), domain 2"/>
    <property type="match status" value="1"/>
</dbReference>
<evidence type="ECO:0000256" key="1">
    <source>
        <dbReference type="SAM" id="SignalP"/>
    </source>
</evidence>
<protein>
    <submittedName>
        <fullName evidence="2">SIMPL domain-containing protein</fullName>
    </submittedName>
</protein>
<dbReference type="RefSeq" id="WP_273690899.1">
    <property type="nucleotide sequence ID" value="NZ_CP117411.1"/>
</dbReference>
<dbReference type="Pfam" id="PF04402">
    <property type="entry name" value="SIMPL"/>
    <property type="match status" value="1"/>
</dbReference>